<feature type="compositionally biased region" description="Basic and acidic residues" evidence="1">
    <location>
        <begin position="1"/>
        <end position="11"/>
    </location>
</feature>
<accession>A0AAW1VWE5</accession>
<proteinExistence type="predicted"/>
<organism evidence="2 3">
    <name type="scientific">Rubus argutus</name>
    <name type="common">Southern blackberry</name>
    <dbReference type="NCBI Taxonomy" id="59490"/>
    <lineage>
        <taxon>Eukaryota</taxon>
        <taxon>Viridiplantae</taxon>
        <taxon>Streptophyta</taxon>
        <taxon>Embryophyta</taxon>
        <taxon>Tracheophyta</taxon>
        <taxon>Spermatophyta</taxon>
        <taxon>Magnoliopsida</taxon>
        <taxon>eudicotyledons</taxon>
        <taxon>Gunneridae</taxon>
        <taxon>Pentapetalae</taxon>
        <taxon>rosids</taxon>
        <taxon>fabids</taxon>
        <taxon>Rosales</taxon>
        <taxon>Rosaceae</taxon>
        <taxon>Rosoideae</taxon>
        <taxon>Rosoideae incertae sedis</taxon>
        <taxon>Rubus</taxon>
    </lineage>
</organism>
<reference evidence="2 3" key="1">
    <citation type="journal article" date="2023" name="G3 (Bethesda)">
        <title>A chromosome-length genome assembly and annotation of blackberry (Rubus argutus, cv. 'Hillquist').</title>
        <authorList>
            <person name="Bruna T."/>
            <person name="Aryal R."/>
            <person name="Dudchenko O."/>
            <person name="Sargent D.J."/>
            <person name="Mead D."/>
            <person name="Buti M."/>
            <person name="Cavallini A."/>
            <person name="Hytonen T."/>
            <person name="Andres J."/>
            <person name="Pham M."/>
            <person name="Weisz D."/>
            <person name="Mascagni F."/>
            <person name="Usai G."/>
            <person name="Natali L."/>
            <person name="Bassil N."/>
            <person name="Fernandez G.E."/>
            <person name="Lomsadze A."/>
            <person name="Armour M."/>
            <person name="Olukolu B."/>
            <person name="Poorten T."/>
            <person name="Britton C."/>
            <person name="Davik J."/>
            <person name="Ashrafi H."/>
            <person name="Aiden E.L."/>
            <person name="Borodovsky M."/>
            <person name="Worthington M."/>
        </authorList>
    </citation>
    <scope>NUCLEOTIDE SEQUENCE [LARGE SCALE GENOMIC DNA]</scope>
    <source>
        <strain evidence="2">PI 553951</strain>
    </source>
</reference>
<evidence type="ECO:0000313" key="3">
    <source>
        <dbReference type="Proteomes" id="UP001457282"/>
    </source>
</evidence>
<dbReference type="Proteomes" id="UP001457282">
    <property type="component" value="Unassembled WGS sequence"/>
</dbReference>
<dbReference type="EMBL" id="JBEDUW010000007">
    <property type="protein sequence ID" value="KAK9911396.1"/>
    <property type="molecule type" value="Genomic_DNA"/>
</dbReference>
<dbReference type="AlphaFoldDB" id="A0AAW1VWE5"/>
<sequence>MKDEKKSGREKRGQRRKNQIEKKKLLAHHVPPPLEPPAVAAIEAQPQFHQPSAVSVKNPSTSPCPDSLNPAVHSPAPKLPTPTRHLLQRRR</sequence>
<evidence type="ECO:0000313" key="2">
    <source>
        <dbReference type="EMBL" id="KAK9911396.1"/>
    </source>
</evidence>
<keyword evidence="3" id="KW-1185">Reference proteome</keyword>
<feature type="region of interest" description="Disordered" evidence="1">
    <location>
        <begin position="1"/>
        <end position="91"/>
    </location>
</feature>
<gene>
    <name evidence="2" type="ORF">M0R45_035312</name>
</gene>
<name>A0AAW1VWE5_RUBAR</name>
<feature type="compositionally biased region" description="Polar residues" evidence="1">
    <location>
        <begin position="47"/>
        <end position="64"/>
    </location>
</feature>
<evidence type="ECO:0000256" key="1">
    <source>
        <dbReference type="SAM" id="MobiDB-lite"/>
    </source>
</evidence>
<protein>
    <submittedName>
        <fullName evidence="2">Uncharacterized protein</fullName>
    </submittedName>
</protein>
<comment type="caution">
    <text evidence="2">The sequence shown here is derived from an EMBL/GenBank/DDBJ whole genome shotgun (WGS) entry which is preliminary data.</text>
</comment>